<dbReference type="STRING" id="1408250.Q760_14580"/>
<dbReference type="EMBL" id="AXNT01000057">
    <property type="protein sequence ID" value="KGM02254.1"/>
    <property type="molecule type" value="Genomic_DNA"/>
</dbReference>
<feature type="signal peptide" evidence="5">
    <location>
        <begin position="1"/>
        <end position="20"/>
    </location>
</feature>
<dbReference type="PANTHER" id="PTHR30061">
    <property type="entry name" value="MALTOSE-BINDING PERIPLASMIC PROTEIN"/>
    <property type="match status" value="1"/>
</dbReference>
<evidence type="ECO:0000256" key="1">
    <source>
        <dbReference type="ARBA" id="ARBA00008520"/>
    </source>
</evidence>
<comment type="caution">
    <text evidence="6">The sequence shown here is derived from an EMBL/GenBank/DDBJ whole genome shotgun (WGS) entry which is preliminary data.</text>
</comment>
<dbReference type="InterPro" id="IPR006060">
    <property type="entry name" value="Maltose/Cyclodextrin-bd"/>
</dbReference>
<organism evidence="6 7">
    <name type="scientific">Cellulomonas cellasea DSM 20118</name>
    <dbReference type="NCBI Taxonomy" id="1408250"/>
    <lineage>
        <taxon>Bacteria</taxon>
        <taxon>Bacillati</taxon>
        <taxon>Actinomycetota</taxon>
        <taxon>Actinomycetes</taxon>
        <taxon>Micrococcales</taxon>
        <taxon>Cellulomonadaceae</taxon>
        <taxon>Cellulomonas</taxon>
    </lineage>
</organism>
<evidence type="ECO:0000256" key="5">
    <source>
        <dbReference type="SAM" id="SignalP"/>
    </source>
</evidence>
<dbReference type="GO" id="GO:0015144">
    <property type="term" value="F:carbohydrate transmembrane transporter activity"/>
    <property type="evidence" value="ECO:0007669"/>
    <property type="project" value="InterPro"/>
</dbReference>
<dbReference type="OrthoDB" id="9766758at2"/>
<dbReference type="AlphaFoldDB" id="A0A0A0B8X7"/>
<dbReference type="GO" id="GO:0042956">
    <property type="term" value="P:maltodextrin transmembrane transport"/>
    <property type="evidence" value="ECO:0007669"/>
    <property type="project" value="TreeGrafter"/>
</dbReference>
<evidence type="ECO:0000313" key="6">
    <source>
        <dbReference type="EMBL" id="KGM02254.1"/>
    </source>
</evidence>
<dbReference type="GO" id="GO:1901982">
    <property type="term" value="F:maltose binding"/>
    <property type="evidence" value="ECO:0007669"/>
    <property type="project" value="TreeGrafter"/>
</dbReference>
<name>A0A0A0B8X7_9CELL</name>
<gene>
    <name evidence="6" type="ORF">Q760_14580</name>
</gene>
<proteinExistence type="inferred from homology"/>
<dbReference type="PRINTS" id="PR00181">
    <property type="entry name" value="MALTOSEBP"/>
</dbReference>
<keyword evidence="7" id="KW-1185">Reference proteome</keyword>
<keyword evidence="3" id="KW-0762">Sugar transport</keyword>
<evidence type="ECO:0008006" key="8">
    <source>
        <dbReference type="Google" id="ProtNLM"/>
    </source>
</evidence>
<protein>
    <recommendedName>
        <fullName evidence="8">ABC transporter substrate-binding protein</fullName>
    </recommendedName>
</protein>
<evidence type="ECO:0000313" key="7">
    <source>
        <dbReference type="Proteomes" id="UP000029833"/>
    </source>
</evidence>
<dbReference type="PROSITE" id="PS51257">
    <property type="entry name" value="PROKAR_LIPOPROTEIN"/>
    <property type="match status" value="1"/>
</dbReference>
<feature type="chain" id="PRO_5001967021" description="ABC transporter substrate-binding protein" evidence="5">
    <location>
        <begin position="21"/>
        <end position="411"/>
    </location>
</feature>
<dbReference type="RefSeq" id="WP_052104068.1">
    <property type="nucleotide sequence ID" value="NZ_AXNT01000057.1"/>
</dbReference>
<keyword evidence="4 5" id="KW-0732">Signal</keyword>
<evidence type="ECO:0000256" key="2">
    <source>
        <dbReference type="ARBA" id="ARBA00022448"/>
    </source>
</evidence>
<comment type="similarity">
    <text evidence="1">Belongs to the bacterial solute-binding protein 1 family.</text>
</comment>
<dbReference type="Gene3D" id="3.40.190.10">
    <property type="entry name" value="Periplasmic binding protein-like II"/>
    <property type="match status" value="2"/>
</dbReference>
<reference evidence="6 7" key="1">
    <citation type="submission" date="2013-10" db="EMBL/GenBank/DDBJ databases">
        <authorList>
            <person name="Wang G."/>
            <person name="Zhuang W."/>
        </authorList>
    </citation>
    <scope>NUCLEOTIDE SEQUENCE [LARGE SCALE GENOMIC DNA]</scope>
    <source>
        <strain evidence="6 7">DSM 20118</strain>
    </source>
</reference>
<sequence>MRRRILAGGAAGLTLVLALAACGSAGPDEPAPVAASRSLVVWVDEARAGALEGLAGAYGAEAGVAIDVVPQTSETLRDAYVRAVTQGEGPDVLIGAHDWLGELVTNGVVQPVDLADPDAFAPAAVEAMTYDGVTYGMPLSIESVALVRNDALATTTPATFGEVVAQGEALVAEGRATRPLLVQQGDGGDPYHLYPVQTSFGAPAFRADDEGSYTSELALGGDGGRAFAEFLADLAERDVLDPAITSEVATQGFLAGGSPYILTGPWSTAAFVEAGMDISVLPVPPAGDLPAQPFVGVQGAFVNNLSLQQDAARAFVGDFLATPEAQLALYRATSRAPALTAALDEITDDPITTGFADAGAQGAPMPAIPQMGMVWLYWGSTEASIARGEGDPAALWDQMVANIEASIAAEL</sequence>
<dbReference type="GO" id="GO:0055052">
    <property type="term" value="C:ATP-binding cassette (ABC) transporter complex, substrate-binding subunit-containing"/>
    <property type="evidence" value="ECO:0007669"/>
    <property type="project" value="TreeGrafter"/>
</dbReference>
<dbReference type="GO" id="GO:0015768">
    <property type="term" value="P:maltose transport"/>
    <property type="evidence" value="ECO:0007669"/>
    <property type="project" value="TreeGrafter"/>
</dbReference>
<keyword evidence="2" id="KW-0813">Transport</keyword>
<dbReference type="SUPFAM" id="SSF53850">
    <property type="entry name" value="Periplasmic binding protein-like II"/>
    <property type="match status" value="1"/>
</dbReference>
<dbReference type="Proteomes" id="UP000029833">
    <property type="component" value="Unassembled WGS sequence"/>
</dbReference>
<evidence type="ECO:0000256" key="3">
    <source>
        <dbReference type="ARBA" id="ARBA00022597"/>
    </source>
</evidence>
<dbReference type="InterPro" id="IPR006059">
    <property type="entry name" value="SBP"/>
</dbReference>
<evidence type="ECO:0000256" key="4">
    <source>
        <dbReference type="ARBA" id="ARBA00022729"/>
    </source>
</evidence>
<dbReference type="Pfam" id="PF13416">
    <property type="entry name" value="SBP_bac_8"/>
    <property type="match status" value="1"/>
</dbReference>
<accession>A0A0A0B8X7</accession>
<dbReference type="PANTHER" id="PTHR30061:SF50">
    <property type="entry name" value="MALTOSE_MALTODEXTRIN-BINDING PERIPLASMIC PROTEIN"/>
    <property type="match status" value="1"/>
</dbReference>